<dbReference type="Proteomes" id="UP000256970">
    <property type="component" value="Unassembled WGS sequence"/>
</dbReference>
<evidence type="ECO:0000313" key="3">
    <source>
        <dbReference type="Proteomes" id="UP000256970"/>
    </source>
</evidence>
<proteinExistence type="predicted"/>
<sequence>MAAEAAARAEASRVEEAKREAEQAIAQQQLAAMWQVADAAAEQAAAAEWLRLPEVQTLLQQFASQRAAELIAAAAAAAAADAEAHEQQLQVDEADEKFDFDIGDVPANDEDQSFVLVHDCVYCEKLGGWKRLVTYGNLQKLHLNIHVWERMEAGSENGTPRLTGDLAALHG</sequence>
<dbReference type="EMBL" id="FNXT01000767">
    <property type="protein sequence ID" value="SZX66966.1"/>
    <property type="molecule type" value="Genomic_DNA"/>
</dbReference>
<accession>A0A383VRG9</accession>
<keyword evidence="1" id="KW-0175">Coiled coil</keyword>
<evidence type="ECO:0000313" key="2">
    <source>
        <dbReference type="EMBL" id="SZX66966.1"/>
    </source>
</evidence>
<reference evidence="2 3" key="1">
    <citation type="submission" date="2016-10" db="EMBL/GenBank/DDBJ databases">
        <authorList>
            <person name="Cai Z."/>
        </authorList>
    </citation>
    <scope>NUCLEOTIDE SEQUENCE [LARGE SCALE GENOMIC DNA]</scope>
</reference>
<organism evidence="2 3">
    <name type="scientific">Tetradesmus obliquus</name>
    <name type="common">Green alga</name>
    <name type="synonym">Acutodesmus obliquus</name>
    <dbReference type="NCBI Taxonomy" id="3088"/>
    <lineage>
        <taxon>Eukaryota</taxon>
        <taxon>Viridiplantae</taxon>
        <taxon>Chlorophyta</taxon>
        <taxon>core chlorophytes</taxon>
        <taxon>Chlorophyceae</taxon>
        <taxon>CS clade</taxon>
        <taxon>Sphaeropleales</taxon>
        <taxon>Scenedesmaceae</taxon>
        <taxon>Tetradesmus</taxon>
    </lineage>
</organism>
<feature type="coiled-coil region" evidence="1">
    <location>
        <begin position="4"/>
        <end position="31"/>
    </location>
</feature>
<keyword evidence="3" id="KW-1185">Reference proteome</keyword>
<name>A0A383VRG9_TETOB</name>
<gene>
    <name evidence="2" type="ORF">BQ4739_LOCUS7392</name>
</gene>
<evidence type="ECO:0000256" key="1">
    <source>
        <dbReference type="SAM" id="Coils"/>
    </source>
</evidence>
<protein>
    <submittedName>
        <fullName evidence="2">Uncharacterized protein</fullName>
    </submittedName>
</protein>
<dbReference type="AlphaFoldDB" id="A0A383VRG9"/>